<dbReference type="Proteomes" id="UP000013137">
    <property type="component" value="Unassembled WGS sequence"/>
</dbReference>
<organism evidence="2 3">
    <name type="scientific">Metamycoplasma alkalescens 14918</name>
    <dbReference type="NCBI Taxonomy" id="1188234"/>
    <lineage>
        <taxon>Bacteria</taxon>
        <taxon>Bacillati</taxon>
        <taxon>Mycoplasmatota</taxon>
        <taxon>Mycoplasmoidales</taxon>
        <taxon>Metamycoplasmataceae</taxon>
        <taxon>Metamycoplasma</taxon>
    </lineage>
</organism>
<keyword evidence="1" id="KW-0472">Membrane</keyword>
<feature type="transmembrane region" description="Helical" evidence="1">
    <location>
        <begin position="12"/>
        <end position="34"/>
    </location>
</feature>
<keyword evidence="3" id="KW-1185">Reference proteome</keyword>
<evidence type="ECO:0000313" key="2">
    <source>
        <dbReference type="EMBL" id="ENY53979.1"/>
    </source>
</evidence>
<keyword evidence="1" id="KW-1133">Transmembrane helix</keyword>
<accession>N9SRI5</accession>
<proteinExistence type="predicted"/>
<sequence length="72" mass="8328">MKCSFANFGWVSGIFGCVSVGLSFFVSSSLIYFWLVHDKIEIKGKNVITEAKRYLTFFICLFFDILNFLRLV</sequence>
<keyword evidence="1" id="KW-0812">Transmembrane</keyword>
<comment type="caution">
    <text evidence="2">The sequence shown here is derived from an EMBL/GenBank/DDBJ whole genome shotgun (WGS) entry which is preliminary data.</text>
</comment>
<name>N9SRI5_9BACT</name>
<feature type="transmembrane region" description="Helical" evidence="1">
    <location>
        <begin position="54"/>
        <end position="71"/>
    </location>
</feature>
<evidence type="ECO:0000313" key="3">
    <source>
        <dbReference type="Proteomes" id="UP000013137"/>
    </source>
</evidence>
<dbReference type="EMBL" id="AMWK01000006">
    <property type="protein sequence ID" value="ENY53979.1"/>
    <property type="molecule type" value="Genomic_DNA"/>
</dbReference>
<gene>
    <name evidence="2" type="ORF">MALK_3230</name>
</gene>
<evidence type="ECO:0000256" key="1">
    <source>
        <dbReference type="SAM" id="Phobius"/>
    </source>
</evidence>
<reference evidence="2 3" key="1">
    <citation type="journal article" date="2013" name="Genome Announc.">
        <title>Draft Genome Sequences of Mycoplasma alkalescens, Mycoplasma arginini, and Mycoplasma bovigenitalium, Three Species with Equivocal Pathogenic Status for Cattle.</title>
        <authorList>
            <person name="Manso-Silvan L."/>
            <person name="Tardy F."/>
            <person name="Baranowski E."/>
            <person name="Barre A."/>
            <person name="Blanchard A."/>
            <person name="Breton M."/>
            <person name="Couture C."/>
            <person name="Citti C."/>
            <person name="Dordet-Frisoni E."/>
            <person name="Dupuy V."/>
            <person name="Gaurivaud P."/>
            <person name="Jacob D."/>
            <person name="Lemaitre C."/>
            <person name="Nikolski M."/>
            <person name="Nouvel L.X."/>
            <person name="Poumarat F."/>
            <person name="Thebault P."/>
            <person name="Theil S."/>
            <person name="Thiaucourt F."/>
            <person name="Sirand-Pugnet P."/>
        </authorList>
    </citation>
    <scope>NUCLEOTIDE SEQUENCE [LARGE SCALE GENOMIC DNA]</scope>
    <source>
        <strain evidence="2 3">14918</strain>
    </source>
</reference>
<protein>
    <submittedName>
        <fullName evidence="2">Uncharacterized protein</fullName>
    </submittedName>
</protein>
<dbReference type="PROSITE" id="PS51257">
    <property type="entry name" value="PROKAR_LIPOPROTEIN"/>
    <property type="match status" value="1"/>
</dbReference>
<dbReference type="AlphaFoldDB" id="N9SRI5"/>